<evidence type="ECO:0000313" key="3">
    <source>
        <dbReference type="EMBL" id="SSA34400.1"/>
    </source>
</evidence>
<dbReference type="PANTHER" id="PTHR19328:SF13">
    <property type="entry name" value="HIPL1 PROTEIN"/>
    <property type="match status" value="1"/>
</dbReference>
<feature type="domain" description="Glucose/Sorbosone dehydrogenase" evidence="2">
    <location>
        <begin position="43"/>
        <end position="334"/>
    </location>
</feature>
<sequence>MRGWPALFVAAALALGGCTSTPSPSPSTESALRSTPTEVTTGLQAPWSVVWWHDIALVSERDSGRILELRPDGTSRSIGTVGGVVHGGEGGLLGLAVHPSDQRLFAYSTGADGNRVQWYDVTGSAGALRLGDPVTILSGLPASGTHNGGRIAFGPDDLLYVSVGDAQQRERAQDRDYLGGKILRITDTGEVPADNPFPGSAVWSLGHRNVQGMAWAADGTMYASEFGQNTWDELNVIHKGGNYGWPLVEGRSDDDRFVDPVQQWPTDEASPSGLTIAGSTIYLANLRGERLRAVPIANPAQSQSIWTGEYGRLRDVAQAPDGRLWVLTNNTDGRGEPREGDDRILSVRVG</sequence>
<dbReference type="RefSeq" id="WP_109684972.1">
    <property type="nucleotide sequence ID" value="NZ_QGDN01000001.1"/>
</dbReference>
<dbReference type="InterPro" id="IPR012938">
    <property type="entry name" value="Glc/Sorbosone_DH"/>
</dbReference>
<dbReference type="OrthoDB" id="9770043at2"/>
<evidence type="ECO:0000259" key="2">
    <source>
        <dbReference type="Pfam" id="PF07995"/>
    </source>
</evidence>
<feature type="compositionally biased region" description="Basic and acidic residues" evidence="1">
    <location>
        <begin position="333"/>
        <end position="350"/>
    </location>
</feature>
<evidence type="ECO:0000256" key="1">
    <source>
        <dbReference type="SAM" id="MobiDB-lite"/>
    </source>
</evidence>
<dbReference type="PANTHER" id="PTHR19328">
    <property type="entry name" value="HEDGEHOG-INTERACTING PROTEIN"/>
    <property type="match status" value="1"/>
</dbReference>
<keyword evidence="4" id="KW-1185">Reference proteome</keyword>
<dbReference type="Gene3D" id="2.120.10.30">
    <property type="entry name" value="TolB, C-terminal domain"/>
    <property type="match status" value="1"/>
</dbReference>
<dbReference type="Proteomes" id="UP000250028">
    <property type="component" value="Unassembled WGS sequence"/>
</dbReference>
<evidence type="ECO:0000313" key="4">
    <source>
        <dbReference type="Proteomes" id="UP000250028"/>
    </source>
</evidence>
<feature type="region of interest" description="Disordered" evidence="1">
    <location>
        <begin position="331"/>
        <end position="350"/>
    </location>
</feature>
<organism evidence="3 4">
    <name type="scientific">Branchiibius hedensis</name>
    <dbReference type="NCBI Taxonomy" id="672460"/>
    <lineage>
        <taxon>Bacteria</taxon>
        <taxon>Bacillati</taxon>
        <taxon>Actinomycetota</taxon>
        <taxon>Actinomycetes</taxon>
        <taxon>Micrococcales</taxon>
        <taxon>Dermacoccaceae</taxon>
        <taxon>Branchiibius</taxon>
    </lineage>
</organism>
<dbReference type="InterPro" id="IPR011042">
    <property type="entry name" value="6-blade_b-propeller_TolB-like"/>
</dbReference>
<reference evidence="4" key="1">
    <citation type="submission" date="2016-10" db="EMBL/GenBank/DDBJ databases">
        <authorList>
            <person name="Varghese N."/>
            <person name="Submissions S."/>
        </authorList>
    </citation>
    <scope>NUCLEOTIDE SEQUENCE [LARGE SCALE GENOMIC DNA]</scope>
    <source>
        <strain evidence="4">DSM 22951</strain>
    </source>
</reference>
<dbReference type="Pfam" id="PF07995">
    <property type="entry name" value="GSDH"/>
    <property type="match status" value="1"/>
</dbReference>
<dbReference type="SUPFAM" id="SSF50952">
    <property type="entry name" value="Soluble quinoprotein glucose dehydrogenase"/>
    <property type="match status" value="1"/>
</dbReference>
<proteinExistence type="predicted"/>
<dbReference type="PROSITE" id="PS51257">
    <property type="entry name" value="PROKAR_LIPOPROTEIN"/>
    <property type="match status" value="1"/>
</dbReference>
<dbReference type="AlphaFoldDB" id="A0A2Y8ZPZ0"/>
<dbReference type="InterPro" id="IPR011041">
    <property type="entry name" value="Quinoprot_gluc/sorb_DH_b-prop"/>
</dbReference>
<protein>
    <submittedName>
        <fullName evidence="3">Glucose/arabinose dehydrogenase, beta-propeller fold</fullName>
    </submittedName>
</protein>
<accession>A0A2Y8ZPZ0</accession>
<name>A0A2Y8ZPZ0_9MICO</name>
<gene>
    <name evidence="3" type="ORF">SAMN04489750_1718</name>
</gene>
<dbReference type="EMBL" id="UESZ01000001">
    <property type="protein sequence ID" value="SSA34400.1"/>
    <property type="molecule type" value="Genomic_DNA"/>
</dbReference>